<accession>A0A5B6TDM5</accession>
<gene>
    <name evidence="1" type="ORF">FOA19_22170</name>
</gene>
<proteinExistence type="predicted"/>
<evidence type="ECO:0000313" key="1">
    <source>
        <dbReference type="EMBL" id="KAA3437079.1"/>
    </source>
</evidence>
<dbReference type="RefSeq" id="WP_149093020.1">
    <property type="nucleotide sequence ID" value="NZ_VKKY01000003.1"/>
</dbReference>
<evidence type="ECO:0000313" key="2">
    <source>
        <dbReference type="Proteomes" id="UP000324133"/>
    </source>
</evidence>
<dbReference type="OrthoDB" id="894146at2"/>
<organism evidence="1 2">
    <name type="scientific">Rufibacter hautae</name>
    <dbReference type="NCBI Taxonomy" id="2595005"/>
    <lineage>
        <taxon>Bacteria</taxon>
        <taxon>Pseudomonadati</taxon>
        <taxon>Bacteroidota</taxon>
        <taxon>Cytophagia</taxon>
        <taxon>Cytophagales</taxon>
        <taxon>Hymenobacteraceae</taxon>
        <taxon>Rufibacter</taxon>
    </lineage>
</organism>
<reference evidence="1 2" key="1">
    <citation type="submission" date="2019-07" db="EMBL/GenBank/DDBJ databases">
        <title>Rufibacter sp. nov., isolated from lake sediment.</title>
        <authorList>
            <person name="Qu J.-H."/>
        </authorList>
    </citation>
    <scope>NUCLEOTIDE SEQUENCE [LARGE SCALE GENOMIC DNA]</scope>
    <source>
        <strain evidence="1 2">NBS58-1</strain>
    </source>
</reference>
<name>A0A5B6TDM5_9BACT</name>
<sequence>MEIREEIAQQLQDILEDLETYTSESEEAIPSILESLRETGRIIEDLSKTTAEGQQSHQRIEFLSRMLENAKEEIQAGGVQDGLWFGKSVITFLLNGTSAGAVPVETEDYD</sequence>
<dbReference type="EMBL" id="VKKY01000003">
    <property type="protein sequence ID" value="KAA3437079.1"/>
    <property type="molecule type" value="Genomic_DNA"/>
</dbReference>
<protein>
    <submittedName>
        <fullName evidence="1">Uncharacterized protein</fullName>
    </submittedName>
</protein>
<keyword evidence="2" id="KW-1185">Reference proteome</keyword>
<dbReference type="AlphaFoldDB" id="A0A5B6TDM5"/>
<comment type="caution">
    <text evidence="1">The sequence shown here is derived from an EMBL/GenBank/DDBJ whole genome shotgun (WGS) entry which is preliminary data.</text>
</comment>
<dbReference type="Proteomes" id="UP000324133">
    <property type="component" value="Unassembled WGS sequence"/>
</dbReference>